<gene>
    <name evidence="2" type="ORF">ACFPOC_15725</name>
</gene>
<proteinExistence type="predicted"/>
<dbReference type="Pfam" id="PF11160">
    <property type="entry name" value="Hva1_TUDOR"/>
    <property type="match status" value="1"/>
</dbReference>
<name>A0ABW0SFX7_9RHOB</name>
<dbReference type="RefSeq" id="WP_209840916.1">
    <property type="nucleotide sequence ID" value="NZ_JAGGJP010000009.1"/>
</dbReference>
<comment type="caution">
    <text evidence="2">The sequence shown here is derived from an EMBL/GenBank/DDBJ whole genome shotgun (WGS) entry which is preliminary data.</text>
</comment>
<keyword evidence="3" id="KW-1185">Reference proteome</keyword>
<feature type="domain" description="Hypervirulence associated protein TUDOR" evidence="1">
    <location>
        <begin position="5"/>
        <end position="66"/>
    </location>
</feature>
<dbReference type="InterPro" id="IPR021331">
    <property type="entry name" value="Hva1_TUDOR"/>
</dbReference>
<evidence type="ECO:0000313" key="2">
    <source>
        <dbReference type="EMBL" id="MFC5567863.1"/>
    </source>
</evidence>
<evidence type="ECO:0000259" key="1">
    <source>
        <dbReference type="Pfam" id="PF11160"/>
    </source>
</evidence>
<dbReference type="Proteomes" id="UP001596056">
    <property type="component" value="Unassembled WGS sequence"/>
</dbReference>
<accession>A0ABW0SFX7</accession>
<reference evidence="3" key="1">
    <citation type="journal article" date="2019" name="Int. J. Syst. Evol. Microbiol.">
        <title>The Global Catalogue of Microorganisms (GCM) 10K type strain sequencing project: providing services to taxonomists for standard genome sequencing and annotation.</title>
        <authorList>
            <consortium name="The Broad Institute Genomics Platform"/>
            <consortium name="The Broad Institute Genome Sequencing Center for Infectious Disease"/>
            <person name="Wu L."/>
            <person name="Ma J."/>
        </authorList>
    </citation>
    <scope>NUCLEOTIDE SEQUENCE [LARGE SCALE GENOMIC DNA]</scope>
    <source>
        <strain evidence="3">KACC 11588</strain>
    </source>
</reference>
<protein>
    <submittedName>
        <fullName evidence="2">DUF2945 domain-containing protein</fullName>
    </submittedName>
</protein>
<dbReference type="EMBL" id="JBHSNA010000020">
    <property type="protein sequence ID" value="MFC5567863.1"/>
    <property type="molecule type" value="Genomic_DNA"/>
</dbReference>
<evidence type="ECO:0000313" key="3">
    <source>
        <dbReference type="Proteomes" id="UP001596056"/>
    </source>
</evidence>
<organism evidence="2 3">
    <name type="scientific">Rubellimicrobium aerolatum</name>
    <dbReference type="NCBI Taxonomy" id="490979"/>
    <lineage>
        <taxon>Bacteria</taxon>
        <taxon>Pseudomonadati</taxon>
        <taxon>Pseudomonadota</taxon>
        <taxon>Alphaproteobacteria</taxon>
        <taxon>Rhodobacterales</taxon>
        <taxon>Roseobacteraceae</taxon>
        <taxon>Rubellimicrobium</taxon>
    </lineage>
</organism>
<sequence>MAKVGDRVRWHWGAGSATGTVKETFDRKVMRKLKGSEITRNGTPEDPALYIEQEDGDGVLKLASEVEKA</sequence>